<evidence type="ECO:0000313" key="6">
    <source>
        <dbReference type="Proteomes" id="UP000499080"/>
    </source>
</evidence>
<dbReference type="EMBL" id="BGPR01011729">
    <property type="protein sequence ID" value="GBN52681.1"/>
    <property type="molecule type" value="Genomic_DNA"/>
</dbReference>
<dbReference type="Proteomes" id="UP000499080">
    <property type="component" value="Unassembled WGS sequence"/>
</dbReference>
<gene>
    <name evidence="2" type="ORF">AVEN_113222_1</name>
    <name evidence="3" type="ORF">AVEN_207345_1</name>
    <name evidence="5" type="ORF">AVEN_242756_1</name>
    <name evidence="4" type="ORF">AVEN_47387_1</name>
</gene>
<comment type="caution">
    <text evidence="4">The sequence shown here is derived from an EMBL/GenBank/DDBJ whole genome shotgun (WGS) entry which is preliminary data.</text>
</comment>
<organism evidence="4 6">
    <name type="scientific">Araneus ventricosus</name>
    <name type="common">Orbweaver spider</name>
    <name type="synonym">Epeira ventricosa</name>
    <dbReference type="NCBI Taxonomy" id="182803"/>
    <lineage>
        <taxon>Eukaryota</taxon>
        <taxon>Metazoa</taxon>
        <taxon>Ecdysozoa</taxon>
        <taxon>Arthropoda</taxon>
        <taxon>Chelicerata</taxon>
        <taxon>Arachnida</taxon>
        <taxon>Araneae</taxon>
        <taxon>Araneomorphae</taxon>
        <taxon>Entelegynae</taxon>
        <taxon>Araneoidea</taxon>
        <taxon>Araneidae</taxon>
        <taxon>Araneus</taxon>
    </lineage>
</organism>
<evidence type="ECO:0000256" key="1">
    <source>
        <dbReference type="SAM" id="SignalP"/>
    </source>
</evidence>
<evidence type="ECO:0000313" key="4">
    <source>
        <dbReference type="EMBL" id="GBN52681.1"/>
    </source>
</evidence>
<keyword evidence="1" id="KW-0732">Signal</keyword>
<feature type="signal peptide" evidence="1">
    <location>
        <begin position="1"/>
        <end position="30"/>
    </location>
</feature>
<protein>
    <submittedName>
        <fullName evidence="4">Uncharacterized protein</fullName>
    </submittedName>
</protein>
<reference evidence="4 6" key="1">
    <citation type="journal article" date="2019" name="Sci. Rep.">
        <title>Orb-weaving spider Araneus ventricosus genome elucidates the spidroin gene catalogue.</title>
        <authorList>
            <person name="Kono N."/>
            <person name="Nakamura H."/>
            <person name="Ohtoshi R."/>
            <person name="Moran D.A.P."/>
            <person name="Shinohara A."/>
            <person name="Yoshida Y."/>
            <person name="Fujiwara M."/>
            <person name="Mori M."/>
            <person name="Tomita M."/>
            <person name="Arakawa K."/>
        </authorList>
    </citation>
    <scope>NUCLEOTIDE SEQUENCE [LARGE SCALE GENOMIC DNA]</scope>
</reference>
<name>A0A4Y2PNB8_ARAVE</name>
<keyword evidence="6" id="KW-1185">Reference proteome</keyword>
<feature type="chain" id="PRO_5036362136" evidence="1">
    <location>
        <begin position="31"/>
        <end position="111"/>
    </location>
</feature>
<dbReference type="EMBL" id="BGPR01011730">
    <property type="protein sequence ID" value="GBN52682.1"/>
    <property type="molecule type" value="Genomic_DNA"/>
</dbReference>
<sequence length="111" mass="12936">MCLSLQHATTFNRVHMSSLLLLLLSHYTCTCLNEIRPLEIFTYDCNCVMKRDDTIRWSVMDGTDFLAYRKKQLHHKRSKVEKEGPHSHIQSGVIKRIFQLLSLLLEGFATI</sequence>
<dbReference type="EMBL" id="BGPR01011651">
    <property type="protein sequence ID" value="GBN52350.1"/>
    <property type="molecule type" value="Genomic_DNA"/>
</dbReference>
<dbReference type="EMBL" id="BGPR01011653">
    <property type="protein sequence ID" value="GBN52358.1"/>
    <property type="molecule type" value="Genomic_DNA"/>
</dbReference>
<dbReference type="AlphaFoldDB" id="A0A4Y2PNB8"/>
<accession>A0A4Y2PNB8</accession>
<evidence type="ECO:0000313" key="5">
    <source>
        <dbReference type="EMBL" id="GBN52682.1"/>
    </source>
</evidence>
<evidence type="ECO:0000313" key="3">
    <source>
        <dbReference type="EMBL" id="GBN52358.1"/>
    </source>
</evidence>
<proteinExistence type="predicted"/>
<evidence type="ECO:0000313" key="2">
    <source>
        <dbReference type="EMBL" id="GBN52350.1"/>
    </source>
</evidence>